<evidence type="ECO:0000313" key="1">
    <source>
        <dbReference type="EMBL" id="ARD85105.1"/>
    </source>
</evidence>
<name>A0A1V0N4S7_9ARCH</name>
<evidence type="ECO:0000313" key="2">
    <source>
        <dbReference type="Proteomes" id="UP000192050"/>
    </source>
</evidence>
<sequence>MEVRRVENSSEIENFMEIIKSAWHSDSALSGFKDTIHSMAYHGGFVLGAWDEEKLIGMSFSYPGYKNNYTYLYSHMTGVIDQKKYSGVGYMMKMKQKELALDYGYRMIAWTFDPVMSLNGYFNIGKLGAVSRNYLDNFYGVMNDGINKGLPTDRLVAEWHIKENYNVQFNNPQFINQVDGYNMEFTEKPAGDVIGIKIIRDFYEFKKNDLNKAVQTKLMLRSKFHDVFSAGYVLINFDKVNNAYIFSKNYKLKEKNVFS</sequence>
<accession>A0A1V0N4S7</accession>
<keyword evidence="2" id="KW-1185">Reference proteome</keyword>
<dbReference type="SUPFAM" id="SSF55729">
    <property type="entry name" value="Acyl-CoA N-acyltransferases (Nat)"/>
    <property type="match status" value="1"/>
</dbReference>
<dbReference type="InterPro" id="IPR016181">
    <property type="entry name" value="Acyl_CoA_acyltransferase"/>
</dbReference>
<dbReference type="Proteomes" id="UP000192050">
    <property type="component" value="Chromosome"/>
</dbReference>
<protein>
    <submittedName>
        <fullName evidence="1">Chorismate synthase</fullName>
    </submittedName>
</protein>
<dbReference type="PANTHER" id="PTHR41700">
    <property type="entry name" value="GCN5-RELATED N-ACETYLTRANSFERASE"/>
    <property type="match status" value="1"/>
</dbReference>
<dbReference type="InterPro" id="IPR038764">
    <property type="entry name" value="GNAT_N_AcTrfase_prd"/>
</dbReference>
<dbReference type="EMBL" id="CP015363">
    <property type="protein sequence ID" value="ARD85105.1"/>
    <property type="molecule type" value="Genomic_DNA"/>
</dbReference>
<dbReference type="KEGG" id="fai:FAD_1234"/>
<dbReference type="PANTHER" id="PTHR41700:SF1">
    <property type="entry name" value="N-ACETYLTRANSFERASE DOMAIN-CONTAINING PROTEIN"/>
    <property type="match status" value="1"/>
</dbReference>
<dbReference type="OrthoDB" id="31228at2157"/>
<dbReference type="STRING" id="74969.FAD_1234"/>
<proteinExistence type="predicted"/>
<dbReference type="AlphaFoldDB" id="A0A1V0N4S7"/>
<gene>
    <name evidence="1" type="ORF">FAD_1234</name>
</gene>
<reference evidence="1 2" key="1">
    <citation type="submission" date="2011-10" db="EMBL/GenBank/DDBJ databases">
        <title>Metabolic and evolutionary patterns in the extreme acidophile Ferroplasma acidiphilum.</title>
        <authorList>
            <person name="Golyshina O.V."/>
            <person name="Kozyavkin S.A."/>
            <person name="Tatusov R.L."/>
            <person name="Slesarev A.I."/>
            <person name="Golyshin P.N."/>
        </authorList>
    </citation>
    <scope>NUCLEOTIDE SEQUENCE [LARGE SCALE GENOMIC DNA]</scope>
    <source>
        <strain evidence="2">Y</strain>
    </source>
</reference>
<organism evidence="1 2">
    <name type="scientific">Ferroplasma acidiphilum</name>
    <dbReference type="NCBI Taxonomy" id="74969"/>
    <lineage>
        <taxon>Archaea</taxon>
        <taxon>Methanobacteriati</taxon>
        <taxon>Thermoplasmatota</taxon>
        <taxon>Thermoplasmata</taxon>
        <taxon>Thermoplasmatales</taxon>
        <taxon>Ferroplasmaceae</taxon>
        <taxon>Ferroplasma</taxon>
    </lineage>
</organism>
<dbReference type="RefSeq" id="WP_081142647.1">
    <property type="nucleotide sequence ID" value="NZ_CP015363.1"/>
</dbReference>
<dbReference type="GeneID" id="31676732"/>